<keyword evidence="1" id="KW-0732">Signal</keyword>
<name>A0ABP3YE86_9BACT</name>
<dbReference type="InterPro" id="IPR025411">
    <property type="entry name" value="DUF4136"/>
</dbReference>
<reference evidence="4" key="1">
    <citation type="journal article" date="2019" name="Int. J. Syst. Evol. Microbiol.">
        <title>The Global Catalogue of Microorganisms (GCM) 10K type strain sequencing project: providing services to taxonomists for standard genome sequencing and annotation.</title>
        <authorList>
            <consortium name="The Broad Institute Genomics Platform"/>
            <consortium name="The Broad Institute Genome Sequencing Center for Infectious Disease"/>
            <person name="Wu L."/>
            <person name="Ma J."/>
        </authorList>
    </citation>
    <scope>NUCLEOTIDE SEQUENCE [LARGE SCALE GENOMIC DNA]</scope>
    <source>
        <strain evidence="4">JCM 16112</strain>
    </source>
</reference>
<sequence>MIKFVKRISFGLLLVSGLIACSPEGATFVEEQDVVYTNYNPAFDFKSQSTYSLPDEVISISNGGIAGDSEVPEFLPPQFANPILATLRSNMNALGYREVDESASPDIVLLPSALQTTEVYYYYDWWYWNWYYPGGGGGWYYPGYYPPTVTAVRSGSVFVQMTNPKDVSGSNEVAVNWIAIVNGLLEGEGNGADRIDRTLDQAFTQSPYLQK</sequence>
<feature type="signal peptide" evidence="1">
    <location>
        <begin position="1"/>
        <end position="20"/>
    </location>
</feature>
<evidence type="ECO:0000313" key="3">
    <source>
        <dbReference type="EMBL" id="GAA0879378.1"/>
    </source>
</evidence>
<gene>
    <name evidence="3" type="ORF">GCM10009119_23460</name>
</gene>
<accession>A0ABP3YE86</accession>
<protein>
    <submittedName>
        <fullName evidence="3">DUF4136 domain-containing protein</fullName>
    </submittedName>
</protein>
<proteinExistence type="predicted"/>
<dbReference type="Pfam" id="PF13590">
    <property type="entry name" value="DUF4136"/>
    <property type="match status" value="1"/>
</dbReference>
<keyword evidence="4" id="KW-1185">Reference proteome</keyword>
<feature type="chain" id="PRO_5047519736" evidence="1">
    <location>
        <begin position="21"/>
        <end position="211"/>
    </location>
</feature>
<dbReference type="Proteomes" id="UP001500469">
    <property type="component" value="Unassembled WGS sequence"/>
</dbReference>
<dbReference type="PROSITE" id="PS51257">
    <property type="entry name" value="PROKAR_LIPOPROTEIN"/>
    <property type="match status" value="1"/>
</dbReference>
<dbReference type="Gene3D" id="3.30.160.670">
    <property type="match status" value="1"/>
</dbReference>
<organism evidence="3 4">
    <name type="scientific">Algoriphagus jejuensis</name>
    <dbReference type="NCBI Taxonomy" id="419934"/>
    <lineage>
        <taxon>Bacteria</taxon>
        <taxon>Pseudomonadati</taxon>
        <taxon>Bacteroidota</taxon>
        <taxon>Cytophagia</taxon>
        <taxon>Cytophagales</taxon>
        <taxon>Cyclobacteriaceae</taxon>
        <taxon>Algoriphagus</taxon>
    </lineage>
</organism>
<evidence type="ECO:0000313" key="4">
    <source>
        <dbReference type="Proteomes" id="UP001500469"/>
    </source>
</evidence>
<feature type="domain" description="DUF4136" evidence="2">
    <location>
        <begin position="35"/>
        <end position="208"/>
    </location>
</feature>
<evidence type="ECO:0000259" key="2">
    <source>
        <dbReference type="Pfam" id="PF13590"/>
    </source>
</evidence>
<comment type="caution">
    <text evidence="3">The sequence shown here is derived from an EMBL/GenBank/DDBJ whole genome shotgun (WGS) entry which is preliminary data.</text>
</comment>
<evidence type="ECO:0000256" key="1">
    <source>
        <dbReference type="SAM" id="SignalP"/>
    </source>
</evidence>
<dbReference type="EMBL" id="BAAAFI010000011">
    <property type="protein sequence ID" value="GAA0879378.1"/>
    <property type="molecule type" value="Genomic_DNA"/>
</dbReference>
<dbReference type="RefSeq" id="WP_343851723.1">
    <property type="nucleotide sequence ID" value="NZ_BAAAFI010000011.1"/>
</dbReference>